<dbReference type="GO" id="GO:0022857">
    <property type="term" value="F:transmembrane transporter activity"/>
    <property type="evidence" value="ECO:0007669"/>
    <property type="project" value="InterPro"/>
</dbReference>
<dbReference type="InterPro" id="IPR011701">
    <property type="entry name" value="MFS"/>
</dbReference>
<proteinExistence type="predicted"/>
<evidence type="ECO:0000313" key="3">
    <source>
        <dbReference type="EMBL" id="EKC44572.1"/>
    </source>
</evidence>
<evidence type="ECO:0000256" key="1">
    <source>
        <dbReference type="SAM" id="Phobius"/>
    </source>
</evidence>
<sequence>ENSKLYLAFIAICLFQTAVQVFFPYLLIYLQHSLGFNIEDLLGYITKPVLIAAPFVIIALVAVIVLVGKLIDKIGKNILLFVAIALFTVGLFAASFMHTAGKFALAAIPLFAGYGLLGIMLNSTVRDYTPEDKTGLFQGIRMIFFVLIPMIVGPSIGDRVCKAYAGGTYVGDDGLSNYEPCAQMFLAAAIVALLVLIPCIILRKKGINKNTDIKE</sequence>
<dbReference type="SUPFAM" id="SSF103473">
    <property type="entry name" value="MFS general substrate transporter"/>
    <property type="match status" value="1"/>
</dbReference>
<protein>
    <submittedName>
        <fullName evidence="3">Major facilitator superfamily protein</fullName>
    </submittedName>
</protein>
<keyword evidence="1" id="KW-1133">Transmembrane helix</keyword>
<feature type="transmembrane region" description="Helical" evidence="1">
    <location>
        <begin position="103"/>
        <end position="122"/>
    </location>
</feature>
<accession>K1R6I7</accession>
<dbReference type="Gene3D" id="1.20.1250.20">
    <property type="entry name" value="MFS general substrate transporter like domains"/>
    <property type="match status" value="1"/>
</dbReference>
<reference evidence="3" key="1">
    <citation type="journal article" date="2013" name="Environ. Microbiol.">
        <title>Microbiota from the distal guts of lean and obese adolescents exhibit partial functional redundancy besides clear differences in community structure.</title>
        <authorList>
            <person name="Ferrer M."/>
            <person name="Ruiz A."/>
            <person name="Lanza F."/>
            <person name="Haange S.B."/>
            <person name="Oberbach A."/>
            <person name="Till H."/>
            <person name="Bargiela R."/>
            <person name="Campoy C."/>
            <person name="Segura M.T."/>
            <person name="Richter M."/>
            <person name="von Bergen M."/>
            <person name="Seifert J."/>
            <person name="Suarez A."/>
        </authorList>
    </citation>
    <scope>NUCLEOTIDE SEQUENCE</scope>
</reference>
<feature type="transmembrane region" description="Helical" evidence="1">
    <location>
        <begin position="134"/>
        <end position="152"/>
    </location>
</feature>
<feature type="domain" description="Major facilitator superfamily (MFS) profile" evidence="2">
    <location>
        <begin position="4"/>
        <end position="215"/>
    </location>
</feature>
<feature type="non-terminal residue" evidence="3">
    <location>
        <position position="1"/>
    </location>
</feature>
<feature type="transmembrane region" description="Helical" evidence="1">
    <location>
        <begin position="50"/>
        <end position="71"/>
    </location>
</feature>
<dbReference type="AlphaFoldDB" id="K1R6I7"/>
<feature type="transmembrane region" description="Helical" evidence="1">
    <location>
        <begin position="78"/>
        <end position="97"/>
    </location>
</feature>
<dbReference type="InterPro" id="IPR020846">
    <property type="entry name" value="MFS_dom"/>
</dbReference>
<dbReference type="Pfam" id="PF07690">
    <property type="entry name" value="MFS_1"/>
    <property type="match status" value="1"/>
</dbReference>
<feature type="transmembrane region" description="Helical" evidence="1">
    <location>
        <begin position="7"/>
        <end position="30"/>
    </location>
</feature>
<gene>
    <name evidence="3" type="ORF">LEA_20587</name>
</gene>
<dbReference type="PROSITE" id="PS50850">
    <property type="entry name" value="MFS"/>
    <property type="match status" value="1"/>
</dbReference>
<organism evidence="3">
    <name type="scientific">human gut metagenome</name>
    <dbReference type="NCBI Taxonomy" id="408170"/>
    <lineage>
        <taxon>unclassified sequences</taxon>
        <taxon>metagenomes</taxon>
        <taxon>organismal metagenomes</taxon>
    </lineage>
</organism>
<comment type="caution">
    <text evidence="3">The sequence shown here is derived from an EMBL/GenBank/DDBJ whole genome shotgun (WGS) entry which is preliminary data.</text>
</comment>
<dbReference type="EMBL" id="AJWY01014149">
    <property type="protein sequence ID" value="EKC44572.1"/>
    <property type="molecule type" value="Genomic_DNA"/>
</dbReference>
<keyword evidence="1" id="KW-0472">Membrane</keyword>
<dbReference type="InterPro" id="IPR036259">
    <property type="entry name" value="MFS_trans_sf"/>
</dbReference>
<feature type="transmembrane region" description="Helical" evidence="1">
    <location>
        <begin position="182"/>
        <end position="202"/>
    </location>
</feature>
<name>K1R6I7_9ZZZZ</name>
<evidence type="ECO:0000259" key="2">
    <source>
        <dbReference type="PROSITE" id="PS50850"/>
    </source>
</evidence>
<keyword evidence="1" id="KW-0812">Transmembrane</keyword>